<proteinExistence type="predicted"/>
<gene>
    <name evidence="1" type="ORF">Micbo1qcDRAFT_210509</name>
</gene>
<dbReference type="STRING" id="196109.A0A136IID6"/>
<name>A0A136IID6_9PEZI</name>
<dbReference type="OrthoDB" id="419598at2759"/>
<protein>
    <recommendedName>
        <fullName evidence="3">NmrA-like domain-containing protein</fullName>
    </recommendedName>
</protein>
<evidence type="ECO:0000313" key="2">
    <source>
        <dbReference type="Proteomes" id="UP000070501"/>
    </source>
</evidence>
<keyword evidence="2" id="KW-1185">Reference proteome</keyword>
<organism evidence="1 2">
    <name type="scientific">Microdochium bolleyi</name>
    <dbReference type="NCBI Taxonomy" id="196109"/>
    <lineage>
        <taxon>Eukaryota</taxon>
        <taxon>Fungi</taxon>
        <taxon>Dikarya</taxon>
        <taxon>Ascomycota</taxon>
        <taxon>Pezizomycotina</taxon>
        <taxon>Sordariomycetes</taxon>
        <taxon>Xylariomycetidae</taxon>
        <taxon>Xylariales</taxon>
        <taxon>Microdochiaceae</taxon>
        <taxon>Microdochium</taxon>
    </lineage>
</organism>
<accession>A0A136IID6</accession>
<dbReference type="AlphaFoldDB" id="A0A136IID6"/>
<evidence type="ECO:0008006" key="3">
    <source>
        <dbReference type="Google" id="ProtNLM"/>
    </source>
</evidence>
<dbReference type="InParanoid" id="A0A136IID6"/>
<evidence type="ECO:0000313" key="1">
    <source>
        <dbReference type="EMBL" id="KXJ84672.1"/>
    </source>
</evidence>
<reference evidence="2" key="1">
    <citation type="submission" date="2016-02" db="EMBL/GenBank/DDBJ databases">
        <title>Draft genome sequence of Microdochium bolleyi, a fungal endophyte of beachgrass.</title>
        <authorList>
            <consortium name="DOE Joint Genome Institute"/>
            <person name="David A.S."/>
            <person name="May G."/>
            <person name="Haridas S."/>
            <person name="Lim J."/>
            <person name="Wang M."/>
            <person name="Labutti K."/>
            <person name="Lipzen A."/>
            <person name="Barry K."/>
            <person name="Grigoriev I.V."/>
        </authorList>
    </citation>
    <scope>NUCLEOTIDE SEQUENCE [LARGE SCALE GENOMIC DNA]</scope>
    <source>
        <strain evidence="2">J235TASD1</strain>
    </source>
</reference>
<dbReference type="Proteomes" id="UP000070501">
    <property type="component" value="Unassembled WGS sequence"/>
</dbReference>
<dbReference type="EMBL" id="KQ964359">
    <property type="protein sequence ID" value="KXJ84672.1"/>
    <property type="molecule type" value="Genomic_DNA"/>
</dbReference>
<sequence>MADAAAFTAAVAADTNPTPRILRVASDVLSWRELAAAATRADSSSPSAKPFSLSWMGSVWFLELAIPLVRRAMGGEDQQMPAWQGMQYMANMASGLGKLEPLDNDRYPELQWTKAEDFLRKQYKSEAAK</sequence>